<dbReference type="InterPro" id="IPR027417">
    <property type="entry name" value="P-loop_NTPase"/>
</dbReference>
<dbReference type="SMART" id="SM00382">
    <property type="entry name" value="AAA"/>
    <property type="match status" value="1"/>
</dbReference>
<dbReference type="Gene3D" id="3.40.50.300">
    <property type="entry name" value="P-loop containing nucleotide triphosphate hydrolases"/>
    <property type="match status" value="1"/>
</dbReference>
<accession>A0A7N2KMT5</accession>
<evidence type="ECO:0000313" key="12">
    <source>
        <dbReference type="EnsemblPlants" id="QL01p019105:mrna"/>
    </source>
</evidence>
<dbReference type="GO" id="GO:0016887">
    <property type="term" value="F:ATP hydrolysis activity"/>
    <property type="evidence" value="ECO:0007669"/>
    <property type="project" value="InterPro"/>
</dbReference>
<evidence type="ECO:0000256" key="10">
    <source>
        <dbReference type="SAM" id="MobiDB-lite"/>
    </source>
</evidence>
<evidence type="ECO:0000256" key="8">
    <source>
        <dbReference type="ARBA" id="ARBA00023242"/>
    </source>
</evidence>
<dbReference type="FunCoup" id="A0A7N2KMT5">
    <property type="interactions" value="3571"/>
</dbReference>
<dbReference type="PANTHER" id="PTHR23389:SF6">
    <property type="entry name" value="REPLICATION FACTOR C SUBUNIT 1"/>
    <property type="match status" value="1"/>
</dbReference>
<dbReference type="Pfam" id="PF00533">
    <property type="entry name" value="BRCT"/>
    <property type="match status" value="1"/>
</dbReference>
<dbReference type="Gene3D" id="1.20.272.10">
    <property type="match status" value="1"/>
</dbReference>
<dbReference type="GO" id="GO:0003689">
    <property type="term" value="F:DNA clamp loader activity"/>
    <property type="evidence" value="ECO:0007669"/>
    <property type="project" value="UniProtKB-UniRule"/>
</dbReference>
<dbReference type="GO" id="GO:0005524">
    <property type="term" value="F:ATP binding"/>
    <property type="evidence" value="ECO:0007669"/>
    <property type="project" value="UniProtKB-UniRule"/>
</dbReference>
<feature type="compositionally biased region" description="Basic and acidic residues" evidence="10">
    <location>
        <begin position="7"/>
        <end position="26"/>
    </location>
</feature>
<evidence type="ECO:0000259" key="11">
    <source>
        <dbReference type="PROSITE" id="PS50172"/>
    </source>
</evidence>
<keyword evidence="13" id="KW-1185">Reference proteome</keyword>
<dbReference type="InterPro" id="IPR001357">
    <property type="entry name" value="BRCT_dom"/>
</dbReference>
<feature type="region of interest" description="Disordered" evidence="10">
    <location>
        <begin position="388"/>
        <end position="409"/>
    </location>
</feature>
<dbReference type="SUPFAM" id="SSF52113">
    <property type="entry name" value="BRCT domain"/>
    <property type="match status" value="1"/>
</dbReference>
<evidence type="ECO:0000256" key="2">
    <source>
        <dbReference type="ARBA" id="ARBA00006116"/>
    </source>
</evidence>
<dbReference type="FunFam" id="1.10.8.60:FF:000021">
    <property type="entry name" value="Replication factor C subunit 1"/>
    <property type="match status" value="1"/>
</dbReference>
<dbReference type="SMART" id="SM00292">
    <property type="entry name" value="BRCT"/>
    <property type="match status" value="1"/>
</dbReference>
<feature type="compositionally biased region" description="Acidic residues" evidence="10">
    <location>
        <begin position="141"/>
        <end position="151"/>
    </location>
</feature>
<dbReference type="InterPro" id="IPR036420">
    <property type="entry name" value="BRCT_dom_sf"/>
</dbReference>
<protein>
    <recommendedName>
        <fullName evidence="4 9">Replication factor C subunit 1</fullName>
    </recommendedName>
</protein>
<comment type="subunit">
    <text evidence="3">Heterotetramer of subunits RFC2, RFC3, RFC4 and RFC5 that can form a complex with RFC1.</text>
</comment>
<feature type="compositionally biased region" description="Acidic residues" evidence="10">
    <location>
        <begin position="903"/>
        <end position="914"/>
    </location>
</feature>
<dbReference type="EnsemblPlants" id="QL01p019105:mrna">
    <property type="protein sequence ID" value="QL01p019105:mrna"/>
    <property type="gene ID" value="QL01p019105"/>
</dbReference>
<feature type="region of interest" description="Disordered" evidence="10">
    <location>
        <begin position="1"/>
        <end position="195"/>
    </location>
</feature>
<name>A0A7N2KMT5_QUELO</name>
<comment type="similarity">
    <text evidence="2 9">Belongs to the activator 1 large subunit family.</text>
</comment>
<comment type="subcellular location">
    <subcellularLocation>
        <location evidence="1 9">Nucleus</location>
    </subcellularLocation>
</comment>
<dbReference type="GO" id="GO:0006260">
    <property type="term" value="P:DNA replication"/>
    <property type="evidence" value="ECO:0007669"/>
    <property type="project" value="UniProtKB-KW"/>
</dbReference>
<dbReference type="SUPFAM" id="SSF48019">
    <property type="entry name" value="post-AAA+ oligomerization domain-like"/>
    <property type="match status" value="1"/>
</dbReference>
<evidence type="ECO:0000313" key="13">
    <source>
        <dbReference type="Proteomes" id="UP000594261"/>
    </source>
</evidence>
<feature type="domain" description="BRCT" evidence="11">
    <location>
        <begin position="200"/>
        <end position="278"/>
    </location>
</feature>
<dbReference type="Gene3D" id="3.40.50.10190">
    <property type="entry name" value="BRCT domain"/>
    <property type="match status" value="1"/>
</dbReference>
<proteinExistence type="inferred from homology"/>
<keyword evidence="8 9" id="KW-0539">Nucleus</keyword>
<dbReference type="Pfam" id="PF00004">
    <property type="entry name" value="AAA"/>
    <property type="match status" value="1"/>
</dbReference>
<organism evidence="12 13">
    <name type="scientific">Quercus lobata</name>
    <name type="common">Valley oak</name>
    <dbReference type="NCBI Taxonomy" id="97700"/>
    <lineage>
        <taxon>Eukaryota</taxon>
        <taxon>Viridiplantae</taxon>
        <taxon>Streptophyta</taxon>
        <taxon>Embryophyta</taxon>
        <taxon>Tracheophyta</taxon>
        <taxon>Spermatophyta</taxon>
        <taxon>Magnoliopsida</taxon>
        <taxon>eudicotyledons</taxon>
        <taxon>Gunneridae</taxon>
        <taxon>Pentapetalae</taxon>
        <taxon>rosids</taxon>
        <taxon>fabids</taxon>
        <taxon>Fagales</taxon>
        <taxon>Fagaceae</taxon>
        <taxon>Quercus</taxon>
    </lineage>
</organism>
<dbReference type="GO" id="GO:0003677">
    <property type="term" value="F:DNA binding"/>
    <property type="evidence" value="ECO:0007669"/>
    <property type="project" value="InterPro"/>
</dbReference>
<dbReference type="Pfam" id="PF25361">
    <property type="entry name" value="AAA_lid_RFC1"/>
    <property type="match status" value="1"/>
</dbReference>
<dbReference type="EMBL" id="LRBV02000001">
    <property type="status" value="NOT_ANNOTATED_CDS"/>
    <property type="molecule type" value="Genomic_DNA"/>
</dbReference>
<feature type="compositionally biased region" description="Basic and acidic residues" evidence="10">
    <location>
        <begin position="59"/>
        <end position="88"/>
    </location>
</feature>
<dbReference type="GO" id="GO:0006281">
    <property type="term" value="P:DNA repair"/>
    <property type="evidence" value="ECO:0007669"/>
    <property type="project" value="InterPro"/>
</dbReference>
<dbReference type="FunFam" id="3.40.50.300:FF:000773">
    <property type="entry name" value="Replication factor C subunit 1"/>
    <property type="match status" value="1"/>
</dbReference>
<evidence type="ECO:0000256" key="9">
    <source>
        <dbReference type="PIRNR" id="PIRNR036578"/>
    </source>
</evidence>
<feature type="compositionally biased region" description="Polar residues" evidence="10">
    <location>
        <begin position="110"/>
        <end position="120"/>
    </location>
</feature>
<dbReference type="Gramene" id="QL01p019105:mrna">
    <property type="protein sequence ID" value="QL01p019105:mrna"/>
    <property type="gene ID" value="QL01p019105"/>
</dbReference>
<feature type="compositionally biased region" description="Basic and acidic residues" evidence="10">
    <location>
        <begin position="184"/>
        <end position="195"/>
    </location>
</feature>
<evidence type="ECO:0000256" key="6">
    <source>
        <dbReference type="ARBA" id="ARBA00022741"/>
    </source>
</evidence>
<evidence type="ECO:0000256" key="5">
    <source>
        <dbReference type="ARBA" id="ARBA00022705"/>
    </source>
</evidence>
<dbReference type="InterPro" id="IPR003593">
    <property type="entry name" value="AAA+_ATPase"/>
</dbReference>
<dbReference type="CDD" id="cd18140">
    <property type="entry name" value="HLD_clamp_RFC"/>
    <property type="match status" value="1"/>
</dbReference>
<dbReference type="InterPro" id="IPR008921">
    <property type="entry name" value="DNA_pol3_clamp-load_cplx_C"/>
</dbReference>
<dbReference type="GO" id="GO:0005663">
    <property type="term" value="C:DNA replication factor C complex"/>
    <property type="evidence" value="ECO:0007669"/>
    <property type="project" value="InterPro"/>
</dbReference>
<dbReference type="InParanoid" id="A0A7N2KMT5"/>
<dbReference type="OMA" id="HEQMETR"/>
<keyword evidence="5 9" id="KW-0235">DNA replication</keyword>
<evidence type="ECO:0000256" key="3">
    <source>
        <dbReference type="ARBA" id="ARBA00011480"/>
    </source>
</evidence>
<dbReference type="InterPro" id="IPR047854">
    <property type="entry name" value="RFC_lid"/>
</dbReference>
<evidence type="ECO:0000256" key="4">
    <source>
        <dbReference type="ARBA" id="ARBA00020401"/>
    </source>
</evidence>
<keyword evidence="7 9" id="KW-0067">ATP-binding</keyword>
<dbReference type="InterPro" id="IPR013725">
    <property type="entry name" value="DNA_replication_fac_RFC1_C"/>
</dbReference>
<dbReference type="InterPro" id="IPR003959">
    <property type="entry name" value="ATPase_AAA_core"/>
</dbReference>
<dbReference type="GO" id="GO:0005634">
    <property type="term" value="C:nucleus"/>
    <property type="evidence" value="ECO:0007669"/>
    <property type="project" value="UniProtKB-SubCell"/>
</dbReference>
<evidence type="ECO:0000256" key="1">
    <source>
        <dbReference type="ARBA" id="ARBA00004123"/>
    </source>
</evidence>
<reference evidence="12 13" key="1">
    <citation type="journal article" date="2016" name="G3 (Bethesda)">
        <title>First Draft Assembly and Annotation of the Genome of a California Endemic Oak Quercus lobata Nee (Fagaceae).</title>
        <authorList>
            <person name="Sork V.L."/>
            <person name="Fitz-Gibbon S.T."/>
            <person name="Puiu D."/>
            <person name="Crepeau M."/>
            <person name="Gugger P.F."/>
            <person name="Sherman R."/>
            <person name="Stevens K."/>
            <person name="Langley C.H."/>
            <person name="Pellegrini M."/>
            <person name="Salzberg S.L."/>
        </authorList>
    </citation>
    <scope>NUCLEOTIDE SEQUENCE [LARGE SCALE GENOMIC DNA]</scope>
    <source>
        <strain evidence="12 13">cv. SW786</strain>
    </source>
</reference>
<dbReference type="PIRSF" id="PIRSF036578">
    <property type="entry name" value="RFC1"/>
    <property type="match status" value="1"/>
</dbReference>
<keyword evidence="6 9" id="KW-0547">Nucleotide-binding</keyword>
<feature type="region of interest" description="Disordered" evidence="10">
    <location>
        <begin position="943"/>
        <end position="969"/>
    </location>
</feature>
<sequence>MSGNKQTDIRKWFMKSHDKGNGKESKLANPAPTNKSQPEEPAHASQESSDRRKTSKYLVTDKQKPKDEKETQELPTKRKAQKHNDESVKPPPVKKLHIVDDDDDDDDFILSSSRKNSVDVTSRKKLKSGSGRGIAQKPVDIEEGDEDDDKDIDTHLKSGGIGSSAEPASGRGRGSGWGSFINFGERKDPPHKGEKVVPEGAPNCLAGLTFVISGTLDSLEREEAEDLIKRHGGRVTGSISKKTNYLLCDEDIGGRKSSKAKELGTAFLTEDGLFDMIRASNPAKAPVQEGSKRPVVDKVAPLPKKSPQKIEAKKDSIGNSLAAAVSGKGLISGLSPAKHKTQTVAMNALTWTEKYSPKVLKDIIGNESLVDRLRKWLANWNAQFLDTGNKKKSKRHQSKKEEEKGKKQINSAAKKAVLISGTPGIGKTTSAKLVSQMLGFQAIEVNASDSRGKADTRIEKGIAGSNANSIKELVSNEALSVNMDRSKHPKTVLIMDEVDGMSAGDRGGIADLIASIKISKIPIICICNDRYSQKLKSLVNYCLLLEFKKPEESQMMAKRLMEVANAEGLQVNQIVLKELAERVNGDMRMALNQLQYMSLSMSVIKYDDIRQCLHSGAKDQDISPFTAVDILFRSNGKLRMDEQIDLSMSDPDLVPLLIQENYINCRPSSVGKDDNGIKCMSLIARAAESIGDGDIINVQIRRYRQWQLSQIGSLASCIIPAALLHEQMETRKQRKNNFIRFGGWLGKNSTTGKNLRLLEDFHVRLLASRECSLGRETLRVEYLTLLTLVLKRLTEPLQELPKDGAAQKFVEFMNMYSISWEDFDTIVELSKFQGHPNPLDGKQRAVKATLTKAYKEGRKTRMVRAADLVKLPGVKKAPKKRIAAILEPSDDGFVDGGGSTLAEGEEDNSSDMDELEGPANVEKLQMELQSLNSKGMQVEFDMKGTGKSKKTPVGKGNGGSGPSEKKGTSCSWFFSAEDTGRVLKYNPTKFYKKFQLLSLRKYVPQVTQALVERQESRDFRGISSPPRISPTMSGQVPALCQGWPHGVVAKYSLKSRLLQTLEDNQGKVVKATSEVEEKDGKLWMGSVDAFHCSLQLDLKPKKKPCNPDKGLSLLMLEVDNSA</sequence>
<dbReference type="CDD" id="cd00009">
    <property type="entry name" value="AAA"/>
    <property type="match status" value="1"/>
</dbReference>
<feature type="region of interest" description="Disordered" evidence="10">
    <location>
        <begin position="893"/>
        <end position="914"/>
    </location>
</feature>
<feature type="compositionally biased region" description="Basic and acidic residues" evidence="10">
    <location>
        <begin position="37"/>
        <end position="52"/>
    </location>
</feature>
<dbReference type="Pfam" id="PF08519">
    <property type="entry name" value="RFC1"/>
    <property type="match status" value="1"/>
</dbReference>
<dbReference type="PANTHER" id="PTHR23389">
    <property type="entry name" value="CHROMOSOME TRANSMISSION FIDELITY FACTOR 18"/>
    <property type="match status" value="1"/>
</dbReference>
<dbReference type="CDD" id="cd17752">
    <property type="entry name" value="BRCT_RFC1"/>
    <property type="match status" value="1"/>
</dbReference>
<reference evidence="12" key="2">
    <citation type="submission" date="2021-01" db="UniProtKB">
        <authorList>
            <consortium name="EnsemblPlants"/>
        </authorList>
    </citation>
    <scope>IDENTIFICATION</scope>
</reference>
<dbReference type="SUPFAM" id="SSF52540">
    <property type="entry name" value="P-loop containing nucleoside triphosphate hydrolases"/>
    <property type="match status" value="1"/>
</dbReference>
<evidence type="ECO:0000256" key="7">
    <source>
        <dbReference type="ARBA" id="ARBA00022840"/>
    </source>
</evidence>
<dbReference type="AlphaFoldDB" id="A0A7N2KMT5"/>
<dbReference type="FunFam" id="3.40.50.10190:FF:000001">
    <property type="entry name" value="Replication factor C subunit 1"/>
    <property type="match status" value="1"/>
</dbReference>
<dbReference type="InterPro" id="IPR012178">
    <property type="entry name" value="RFC1"/>
</dbReference>
<dbReference type="Proteomes" id="UP000594261">
    <property type="component" value="Chromosome 1"/>
</dbReference>
<dbReference type="PROSITE" id="PS50172">
    <property type="entry name" value="BRCT"/>
    <property type="match status" value="1"/>
</dbReference>
<dbReference type="Gene3D" id="1.10.8.60">
    <property type="match status" value="1"/>
</dbReference>